<evidence type="ECO:0000313" key="3">
    <source>
        <dbReference type="Proteomes" id="UP000472260"/>
    </source>
</evidence>
<dbReference type="GO" id="GO:0051287">
    <property type="term" value="F:NAD binding"/>
    <property type="evidence" value="ECO:0007669"/>
    <property type="project" value="InterPro"/>
</dbReference>
<evidence type="ECO:0000313" key="2">
    <source>
        <dbReference type="Ensembl" id="ENSSANP00000064164.1"/>
    </source>
</evidence>
<dbReference type="GO" id="GO:0004617">
    <property type="term" value="F:phosphoglycerate dehydrogenase activity"/>
    <property type="evidence" value="ECO:0007669"/>
    <property type="project" value="TreeGrafter"/>
</dbReference>
<dbReference type="PANTHER" id="PTHR42938">
    <property type="entry name" value="FORMATE DEHYDROGENASE 1"/>
    <property type="match status" value="1"/>
</dbReference>
<dbReference type="Pfam" id="PF00389">
    <property type="entry name" value="2-Hacid_dh"/>
    <property type="match status" value="1"/>
</dbReference>
<reference evidence="2" key="2">
    <citation type="submission" date="2025-09" db="UniProtKB">
        <authorList>
            <consortium name="Ensembl"/>
        </authorList>
    </citation>
    <scope>IDENTIFICATION</scope>
</reference>
<dbReference type="Proteomes" id="UP000472260">
    <property type="component" value="Unassembled WGS sequence"/>
</dbReference>
<dbReference type="Gene3D" id="3.40.50.720">
    <property type="entry name" value="NAD(P)-binding Rossmann-like Domain"/>
    <property type="match status" value="1"/>
</dbReference>
<gene>
    <name evidence="2" type="primary">LOC107677895</name>
</gene>
<protein>
    <submittedName>
        <fullName evidence="2">D-3-phosphoglycerate dehydrogenase-like</fullName>
    </submittedName>
</protein>
<dbReference type="SUPFAM" id="SSF52283">
    <property type="entry name" value="Formate/glycerate dehydrogenase catalytic domain-like"/>
    <property type="match status" value="1"/>
</dbReference>
<dbReference type="AlphaFoldDB" id="A0A671Q143"/>
<dbReference type="Ensembl" id="ENSSANT00000068215.1">
    <property type="protein sequence ID" value="ENSSANP00000064164.1"/>
    <property type="gene ID" value="ENSSANG00000032007.1"/>
</dbReference>
<organism evidence="2 3">
    <name type="scientific">Sinocyclocheilus anshuiensis</name>
    <dbReference type="NCBI Taxonomy" id="1608454"/>
    <lineage>
        <taxon>Eukaryota</taxon>
        <taxon>Metazoa</taxon>
        <taxon>Chordata</taxon>
        <taxon>Craniata</taxon>
        <taxon>Vertebrata</taxon>
        <taxon>Euteleostomi</taxon>
        <taxon>Actinopterygii</taxon>
        <taxon>Neopterygii</taxon>
        <taxon>Teleostei</taxon>
        <taxon>Ostariophysi</taxon>
        <taxon>Cypriniformes</taxon>
        <taxon>Cyprinidae</taxon>
        <taxon>Cyprininae</taxon>
        <taxon>Sinocyclocheilus</taxon>
    </lineage>
</organism>
<dbReference type="InterPro" id="IPR006139">
    <property type="entry name" value="D-isomer_2_OHA_DH_cat_dom"/>
</dbReference>
<sequence>MAPVSVKRVLISESVDPCCKTILQENGIEVTEKQQMTKEELIAEIQNYDGLVVRSATKVTSDVINAGSNLKIIGRAGTGVDNVDVDAATKRGIIVMNTPSGNTISAAELTCALLMSLSR</sequence>
<name>A0A671Q143_9TELE</name>
<feature type="domain" description="D-isomer specific 2-hydroxyacid dehydrogenase catalytic" evidence="1">
    <location>
        <begin position="9"/>
        <end position="110"/>
    </location>
</feature>
<reference evidence="2" key="1">
    <citation type="submission" date="2025-08" db="UniProtKB">
        <authorList>
            <consortium name="Ensembl"/>
        </authorList>
    </citation>
    <scope>IDENTIFICATION</scope>
</reference>
<dbReference type="FunFam" id="3.40.50.720:FF:000038">
    <property type="entry name" value="D-3-phosphoglycerate dehydrogenase"/>
    <property type="match status" value="1"/>
</dbReference>
<accession>A0A671Q143</accession>
<dbReference type="PANTHER" id="PTHR42938:SF22">
    <property type="entry name" value="D-3-PHOSPHOGLYCERATE DEHYDROGENASE"/>
    <property type="match status" value="1"/>
</dbReference>
<keyword evidence="3" id="KW-1185">Reference proteome</keyword>
<proteinExistence type="predicted"/>
<evidence type="ECO:0000259" key="1">
    <source>
        <dbReference type="Pfam" id="PF00389"/>
    </source>
</evidence>